<sequence>MSSSLDRLRQEEQSVDERSPLLVTRQSSSHDTIIDNEPSTNDDDDDDGEQIITQEGKINHDIVLRKLVGYSIIAILFCLAFNLTFLPRTSLSRDLKRIHFDKIVKSDLKRIYLNSFTQEDSHLRKEMSRKLAGINGNQNGEMVEFVMEELVKAGYSRHQILVDRYSVRLDYPIITEVELIDDEGESLYKASRLPEEVTLHVPDSEKQYITGKFAFANYGTFKDFKNMNDAGIKLSGLVVVMRSGEIPDDIKLANAGRAGAIGAVLYNDSTKTEKDIITNPNNELGLFPDDFASSSSTTSFDSRVYVIPSITISAYDVEKILQNVNGQHQLGWSTGELDHFDYSSGVSPFQMNLISIKSSTNTKLKNVILKIPGIYNDEKIYVGTKMHSITDSSASSIGILLEITQKFSKLLKIGWKPLRDINMVFWDDADDNTIHPTVGSKEFAKRHAKEIQSQVVSYLNLENIKGPDFSVESNWLLNSMTSHAAQQISYNNTASLWDHWDLEEISPIKDDSDCSIFQNLLGIPSVNLGFGIGNVNDDLVFDNHLNANFEQYGLMSKFLGLLILNIDERDIMGFKFEGLGTNMRKNFRKLMKEFHPILQSWKDREIDEKLCGSKKLYSNHWYNLPNAYYSTFGELLRLAGEAIFEFQTFSRDADMVLENLQEQITDDYPWFKFYKKLSLLFKIKIHNSRLKKFDQQFLVDDPVLATIYKDLHTTDQFKYLVTGPLNHNDPVVLPGLTEALMNQEFEAVVKWLIIIMDSLDKAMYMI</sequence>
<evidence type="ECO:0000256" key="1">
    <source>
        <dbReference type="SAM" id="MobiDB-lite"/>
    </source>
</evidence>
<gene>
    <name evidence="5" type="ORF">DASC09_004280</name>
</gene>
<keyword evidence="2" id="KW-0472">Membrane</keyword>
<feature type="domain" description="PA" evidence="3">
    <location>
        <begin position="216"/>
        <end position="319"/>
    </location>
</feature>
<feature type="transmembrane region" description="Helical" evidence="2">
    <location>
        <begin position="67"/>
        <end position="86"/>
    </location>
</feature>
<dbReference type="AlphaFoldDB" id="A0AAV5QFX8"/>
<keyword evidence="2" id="KW-0812">Transmembrane</keyword>
<feature type="compositionally biased region" description="Basic and acidic residues" evidence="1">
    <location>
        <begin position="1"/>
        <end position="19"/>
    </location>
</feature>
<dbReference type="SUPFAM" id="SSF53187">
    <property type="entry name" value="Zn-dependent exopeptidases"/>
    <property type="match status" value="1"/>
</dbReference>
<dbReference type="Pfam" id="PF04253">
    <property type="entry name" value="TFR_dimer"/>
    <property type="match status" value="1"/>
</dbReference>
<dbReference type="InterPro" id="IPR039373">
    <property type="entry name" value="Peptidase_M28B"/>
</dbReference>
<dbReference type="GeneID" id="90071082"/>
<feature type="compositionally biased region" description="Acidic residues" evidence="1">
    <location>
        <begin position="40"/>
        <end position="49"/>
    </location>
</feature>
<evidence type="ECO:0000259" key="4">
    <source>
        <dbReference type="Pfam" id="PF04253"/>
    </source>
</evidence>
<organism evidence="5 6">
    <name type="scientific">Saccharomycopsis crataegensis</name>
    <dbReference type="NCBI Taxonomy" id="43959"/>
    <lineage>
        <taxon>Eukaryota</taxon>
        <taxon>Fungi</taxon>
        <taxon>Dikarya</taxon>
        <taxon>Ascomycota</taxon>
        <taxon>Saccharomycotina</taxon>
        <taxon>Saccharomycetes</taxon>
        <taxon>Saccharomycopsidaceae</taxon>
        <taxon>Saccharomycopsis</taxon>
    </lineage>
</organism>
<proteinExistence type="predicted"/>
<dbReference type="GO" id="GO:0004180">
    <property type="term" value="F:carboxypeptidase activity"/>
    <property type="evidence" value="ECO:0007669"/>
    <property type="project" value="TreeGrafter"/>
</dbReference>
<dbReference type="SUPFAM" id="SSF52025">
    <property type="entry name" value="PA domain"/>
    <property type="match status" value="1"/>
</dbReference>
<keyword evidence="6" id="KW-1185">Reference proteome</keyword>
<evidence type="ECO:0000313" key="6">
    <source>
        <dbReference type="Proteomes" id="UP001360560"/>
    </source>
</evidence>
<dbReference type="InterPro" id="IPR036757">
    <property type="entry name" value="TFR-like_dimer_dom_sf"/>
</dbReference>
<dbReference type="Proteomes" id="UP001360560">
    <property type="component" value="Unassembled WGS sequence"/>
</dbReference>
<dbReference type="Pfam" id="PF02225">
    <property type="entry name" value="PA"/>
    <property type="match status" value="1"/>
</dbReference>
<dbReference type="SUPFAM" id="SSF47672">
    <property type="entry name" value="Transferrin receptor-like dimerisation domain"/>
    <property type="match status" value="1"/>
</dbReference>
<dbReference type="PANTHER" id="PTHR10404">
    <property type="entry name" value="N-ACETYLATED-ALPHA-LINKED ACIDIC DIPEPTIDASE"/>
    <property type="match status" value="1"/>
</dbReference>
<feature type="domain" description="Transferrin receptor-like dimerisation" evidence="4">
    <location>
        <begin position="647"/>
        <end position="763"/>
    </location>
</feature>
<dbReference type="RefSeq" id="XP_064850103.1">
    <property type="nucleotide sequence ID" value="XM_064994031.1"/>
</dbReference>
<dbReference type="Gene3D" id="3.50.30.30">
    <property type="match status" value="1"/>
</dbReference>
<evidence type="ECO:0000259" key="3">
    <source>
        <dbReference type="Pfam" id="PF02225"/>
    </source>
</evidence>
<evidence type="ECO:0000313" key="5">
    <source>
        <dbReference type="EMBL" id="GMM33103.1"/>
    </source>
</evidence>
<dbReference type="EMBL" id="BTFZ01000001">
    <property type="protein sequence ID" value="GMM33103.1"/>
    <property type="molecule type" value="Genomic_DNA"/>
</dbReference>
<dbReference type="InterPro" id="IPR007365">
    <property type="entry name" value="TFR-like_dimer_dom"/>
</dbReference>
<dbReference type="Gene3D" id="1.20.930.40">
    <property type="entry name" value="Transferrin receptor-like, dimerisation domain"/>
    <property type="match status" value="1"/>
</dbReference>
<dbReference type="InterPro" id="IPR046450">
    <property type="entry name" value="PA_dom_sf"/>
</dbReference>
<reference evidence="5 6" key="1">
    <citation type="journal article" date="2023" name="Elife">
        <title>Identification of key yeast species and microbe-microbe interactions impacting larval growth of Drosophila in the wild.</title>
        <authorList>
            <person name="Mure A."/>
            <person name="Sugiura Y."/>
            <person name="Maeda R."/>
            <person name="Honda K."/>
            <person name="Sakurai N."/>
            <person name="Takahashi Y."/>
            <person name="Watada M."/>
            <person name="Katoh T."/>
            <person name="Gotoh A."/>
            <person name="Gotoh Y."/>
            <person name="Taniguchi I."/>
            <person name="Nakamura K."/>
            <person name="Hayashi T."/>
            <person name="Katayama T."/>
            <person name="Uemura T."/>
            <person name="Hattori Y."/>
        </authorList>
    </citation>
    <scope>NUCLEOTIDE SEQUENCE [LARGE SCALE GENOMIC DNA]</scope>
    <source>
        <strain evidence="5 6">SC-9</strain>
    </source>
</reference>
<accession>A0AAV5QFX8</accession>
<protein>
    <submittedName>
        <fullName evidence="5">Uncharacterized protein</fullName>
    </submittedName>
</protein>
<dbReference type="PANTHER" id="PTHR10404:SF46">
    <property type="entry name" value="VACUOLAR PROTEIN SORTING-ASSOCIATED PROTEIN 70"/>
    <property type="match status" value="1"/>
</dbReference>
<name>A0AAV5QFX8_9ASCO</name>
<keyword evidence="2" id="KW-1133">Transmembrane helix</keyword>
<comment type="caution">
    <text evidence="5">The sequence shown here is derived from an EMBL/GenBank/DDBJ whole genome shotgun (WGS) entry which is preliminary data.</text>
</comment>
<dbReference type="Gene3D" id="3.40.630.10">
    <property type="entry name" value="Zn peptidases"/>
    <property type="match status" value="2"/>
</dbReference>
<dbReference type="InterPro" id="IPR003137">
    <property type="entry name" value="PA_domain"/>
</dbReference>
<evidence type="ECO:0000256" key="2">
    <source>
        <dbReference type="SAM" id="Phobius"/>
    </source>
</evidence>
<feature type="region of interest" description="Disordered" evidence="1">
    <location>
        <begin position="1"/>
        <end position="49"/>
    </location>
</feature>